<evidence type="ECO:0000256" key="3">
    <source>
        <dbReference type="ARBA" id="ARBA00022679"/>
    </source>
</evidence>
<dbReference type="SUPFAM" id="SSF52266">
    <property type="entry name" value="SGNH hydrolase"/>
    <property type="match status" value="1"/>
</dbReference>
<feature type="transmembrane region" description="Helical" evidence="9">
    <location>
        <begin position="149"/>
        <end position="165"/>
    </location>
</feature>
<comment type="subcellular location">
    <subcellularLocation>
        <location evidence="1">Cell membrane</location>
        <topology evidence="1">Multi-pass membrane protein</topology>
    </subcellularLocation>
</comment>
<evidence type="ECO:0000256" key="8">
    <source>
        <dbReference type="SAM" id="MobiDB-lite"/>
    </source>
</evidence>
<evidence type="ECO:0000256" key="4">
    <source>
        <dbReference type="ARBA" id="ARBA00022692"/>
    </source>
</evidence>
<feature type="transmembrane region" description="Helical" evidence="9">
    <location>
        <begin position="233"/>
        <end position="252"/>
    </location>
</feature>
<dbReference type="GO" id="GO:0005886">
    <property type="term" value="C:plasma membrane"/>
    <property type="evidence" value="ECO:0007669"/>
    <property type="project" value="UniProtKB-SubCell"/>
</dbReference>
<keyword evidence="2" id="KW-1003">Cell membrane</keyword>
<evidence type="ECO:0000256" key="2">
    <source>
        <dbReference type="ARBA" id="ARBA00022475"/>
    </source>
</evidence>
<keyword evidence="7 12" id="KW-0012">Acyltransferase</keyword>
<evidence type="ECO:0000313" key="12">
    <source>
        <dbReference type="EMBL" id="SDZ44076.1"/>
    </source>
</evidence>
<feature type="transmembrane region" description="Helical" evidence="9">
    <location>
        <begin position="78"/>
        <end position="97"/>
    </location>
</feature>
<feature type="transmembrane region" description="Helical" evidence="9">
    <location>
        <begin position="363"/>
        <end position="384"/>
    </location>
</feature>
<feature type="transmembrane region" description="Helical" evidence="9">
    <location>
        <begin position="201"/>
        <end position="221"/>
    </location>
</feature>
<evidence type="ECO:0000256" key="1">
    <source>
        <dbReference type="ARBA" id="ARBA00004651"/>
    </source>
</evidence>
<dbReference type="InterPro" id="IPR043968">
    <property type="entry name" value="SGNH"/>
</dbReference>
<feature type="domain" description="Acyltransferase 3" evidence="10">
    <location>
        <begin position="11"/>
        <end position="345"/>
    </location>
</feature>
<keyword evidence="4 9" id="KW-0812">Transmembrane</keyword>
<feature type="transmembrane region" description="Helical" evidence="9">
    <location>
        <begin position="36"/>
        <end position="57"/>
    </location>
</feature>
<keyword evidence="6 9" id="KW-0472">Membrane</keyword>
<feature type="transmembrane region" description="Helical" evidence="9">
    <location>
        <begin position="258"/>
        <end position="280"/>
    </location>
</feature>
<feature type="transmembrane region" description="Helical" evidence="9">
    <location>
        <begin position="12"/>
        <end position="30"/>
    </location>
</feature>
<feature type="region of interest" description="Disordered" evidence="8">
    <location>
        <begin position="392"/>
        <end position="416"/>
    </location>
</feature>
<proteinExistence type="predicted"/>
<dbReference type="EMBL" id="FNQB01000003">
    <property type="protein sequence ID" value="SDZ44076.1"/>
    <property type="molecule type" value="Genomic_DNA"/>
</dbReference>
<dbReference type="GO" id="GO:0009103">
    <property type="term" value="P:lipopolysaccharide biosynthetic process"/>
    <property type="evidence" value="ECO:0007669"/>
    <property type="project" value="TreeGrafter"/>
</dbReference>
<dbReference type="Pfam" id="PF01757">
    <property type="entry name" value="Acyl_transf_3"/>
    <property type="match status" value="1"/>
</dbReference>
<protein>
    <submittedName>
        <fullName evidence="12">Peptidoglycan/LPS O-acetylase OafA/YrhL, contains acyltransferase and SGNH-hydrolase domains</fullName>
    </submittedName>
</protein>
<keyword evidence="5 9" id="KW-1133">Transmembrane helix</keyword>
<evidence type="ECO:0000259" key="11">
    <source>
        <dbReference type="Pfam" id="PF19040"/>
    </source>
</evidence>
<dbReference type="Gene3D" id="3.40.50.1110">
    <property type="entry name" value="SGNH hydrolase"/>
    <property type="match status" value="1"/>
</dbReference>
<feature type="domain" description="SGNH" evidence="11">
    <location>
        <begin position="418"/>
        <end position="626"/>
    </location>
</feature>
<dbReference type="Proteomes" id="UP000199632">
    <property type="component" value="Unassembled WGS sequence"/>
</dbReference>
<reference evidence="13" key="1">
    <citation type="submission" date="2016-10" db="EMBL/GenBank/DDBJ databases">
        <authorList>
            <person name="Varghese N."/>
            <person name="Submissions S."/>
        </authorList>
    </citation>
    <scope>NUCLEOTIDE SEQUENCE [LARGE SCALE GENOMIC DNA]</scope>
    <source>
        <strain evidence="13">DSM 44718</strain>
    </source>
</reference>
<name>A0A1H3T1C6_9ACTN</name>
<evidence type="ECO:0000259" key="10">
    <source>
        <dbReference type="Pfam" id="PF01757"/>
    </source>
</evidence>
<keyword evidence="12" id="KW-0378">Hydrolase</keyword>
<evidence type="ECO:0000256" key="9">
    <source>
        <dbReference type="SAM" id="Phobius"/>
    </source>
</evidence>
<dbReference type="STRING" id="137265.SAMN05421684_5060"/>
<evidence type="ECO:0000256" key="6">
    <source>
        <dbReference type="ARBA" id="ARBA00023136"/>
    </source>
</evidence>
<sequence length="639" mass="68691">MSGARLPYQPALDGVRACAVLAVLLFHGGVAALPGGFLGVDAFFVLSGFLITSLLLVERSATGRTDLVAFWGRRARRLLPALLLVLATVAVVSRWLLPPTELPALRLDSLASVAYLANWRMMFRDGDYFAATGALSPLQHTWSLGIEEQFYLLWPLVFILAVAVARGRRTRLVLLGVCLFGAIASGLASFLLFAPSDVDRVYYGTDTRAVTLLVGCGLAVLLTGRRASGRHPVLGSLAVLGVAVTGLFWATAGGGDPWLYRFGLTLVALATAAVIAHAVVSPRSPTARVLGFLPLVVVGRISYGLYLWHWPLFGWLTSSRTGLSGSALLGVRLAAVFLVATASYLLVERPLRTARWTRRRPRLGGAVAATAVLATAVLAVVVTVPPPARPSPVIALDTRPGPSASATPPVQRPGRTPGALPRIAFMGDSVSWSLGTYLPKQSQLEVTARGVPGCGIARLPEVRYVGSPHPNYPGCATWDQRWKRNIAADDPDVAVILLDRWELMDRKLSGRYQHVGEPEFDAYLLREPNLAIDIVGVRGARVVVLTAPYTRRAERPDGGLWPEDEPTRVDAWNRLLRSTAARRGATVLDLQAVVCPGGAFAWDVSGVRVRSDGLHFTPEGVQQVIAPWLLPQVARLATS</sequence>
<feature type="transmembrane region" description="Helical" evidence="9">
    <location>
        <begin position="289"/>
        <end position="309"/>
    </location>
</feature>
<evidence type="ECO:0000256" key="5">
    <source>
        <dbReference type="ARBA" id="ARBA00022989"/>
    </source>
</evidence>
<evidence type="ECO:0000313" key="13">
    <source>
        <dbReference type="Proteomes" id="UP000199632"/>
    </source>
</evidence>
<keyword evidence="13" id="KW-1185">Reference proteome</keyword>
<dbReference type="InterPro" id="IPR036514">
    <property type="entry name" value="SGNH_hydro_sf"/>
</dbReference>
<organism evidence="12 13">
    <name type="scientific">Asanoa ishikariensis</name>
    <dbReference type="NCBI Taxonomy" id="137265"/>
    <lineage>
        <taxon>Bacteria</taxon>
        <taxon>Bacillati</taxon>
        <taxon>Actinomycetota</taxon>
        <taxon>Actinomycetes</taxon>
        <taxon>Micromonosporales</taxon>
        <taxon>Micromonosporaceae</taxon>
        <taxon>Asanoa</taxon>
    </lineage>
</organism>
<dbReference type="PANTHER" id="PTHR23028">
    <property type="entry name" value="ACETYLTRANSFERASE"/>
    <property type="match status" value="1"/>
</dbReference>
<keyword evidence="3 12" id="KW-0808">Transferase</keyword>
<dbReference type="OrthoDB" id="3404679at2"/>
<dbReference type="InterPro" id="IPR002656">
    <property type="entry name" value="Acyl_transf_3_dom"/>
</dbReference>
<feature type="transmembrane region" description="Helical" evidence="9">
    <location>
        <begin position="329"/>
        <end position="347"/>
    </location>
</feature>
<evidence type="ECO:0000256" key="7">
    <source>
        <dbReference type="ARBA" id="ARBA00023315"/>
    </source>
</evidence>
<dbReference type="AlphaFoldDB" id="A0A1H3T1C6"/>
<dbReference type="GO" id="GO:0016747">
    <property type="term" value="F:acyltransferase activity, transferring groups other than amino-acyl groups"/>
    <property type="evidence" value="ECO:0007669"/>
    <property type="project" value="InterPro"/>
</dbReference>
<dbReference type="RefSeq" id="WP_090798168.1">
    <property type="nucleotide sequence ID" value="NZ_BOND01000004.1"/>
</dbReference>
<dbReference type="PANTHER" id="PTHR23028:SF53">
    <property type="entry name" value="ACYL_TRANSF_3 DOMAIN-CONTAINING PROTEIN"/>
    <property type="match status" value="1"/>
</dbReference>
<gene>
    <name evidence="12" type="ORF">SAMN05421684_5060</name>
</gene>
<dbReference type="Pfam" id="PF19040">
    <property type="entry name" value="SGNH"/>
    <property type="match status" value="1"/>
</dbReference>
<feature type="transmembrane region" description="Helical" evidence="9">
    <location>
        <begin position="172"/>
        <end position="195"/>
    </location>
</feature>
<accession>A0A1H3T1C6</accession>
<dbReference type="InterPro" id="IPR050879">
    <property type="entry name" value="Acyltransferase_3"/>
</dbReference>
<dbReference type="GO" id="GO:0016787">
    <property type="term" value="F:hydrolase activity"/>
    <property type="evidence" value="ECO:0007669"/>
    <property type="project" value="UniProtKB-KW"/>
</dbReference>